<dbReference type="RefSeq" id="WP_186825105.1">
    <property type="nucleotide sequence ID" value="NZ_AZEA01000025.1"/>
</dbReference>
<evidence type="ECO:0000259" key="1">
    <source>
        <dbReference type="Pfam" id="PF08937"/>
    </source>
</evidence>
<name>A0A0R1KU90_9LACO</name>
<dbReference type="InterPro" id="IPR015032">
    <property type="entry name" value="ThsB__TIR-like_domain"/>
</dbReference>
<accession>A0A0R1KU90</accession>
<dbReference type="PATRIC" id="fig|1423808.3.peg.1459"/>
<protein>
    <recommendedName>
        <fullName evidence="1">Thoeris protein ThsB TIR-like domain-containing protein</fullName>
    </recommendedName>
</protein>
<feature type="domain" description="Thoeris protein ThsB TIR-like" evidence="1">
    <location>
        <begin position="7"/>
        <end position="107"/>
    </location>
</feature>
<dbReference type="EMBL" id="AZEA01000025">
    <property type="protein sequence ID" value="KRK87119.1"/>
    <property type="molecule type" value="Genomic_DNA"/>
</dbReference>
<gene>
    <name evidence="2" type="ORF">FD17_GL001440</name>
</gene>
<evidence type="ECO:0000313" key="3">
    <source>
        <dbReference type="Proteomes" id="UP000051581"/>
    </source>
</evidence>
<dbReference type="Pfam" id="PF08937">
    <property type="entry name" value="ThsB_TIR"/>
    <property type="match status" value="1"/>
</dbReference>
<organism evidence="2 3">
    <name type="scientific">Lentilactobacillus sunkii DSM 19904</name>
    <dbReference type="NCBI Taxonomy" id="1423808"/>
    <lineage>
        <taxon>Bacteria</taxon>
        <taxon>Bacillati</taxon>
        <taxon>Bacillota</taxon>
        <taxon>Bacilli</taxon>
        <taxon>Lactobacillales</taxon>
        <taxon>Lactobacillaceae</taxon>
        <taxon>Lentilactobacillus</taxon>
    </lineage>
</organism>
<comment type="caution">
    <text evidence="2">The sequence shown here is derived from an EMBL/GenBank/DDBJ whole genome shotgun (WGS) entry which is preliminary data.</text>
</comment>
<dbReference type="Proteomes" id="UP000051581">
    <property type="component" value="Unassembled WGS sequence"/>
</dbReference>
<proteinExistence type="predicted"/>
<sequence>MVKHKCFISFKVEDKAYKEKIQRNESIEMIDKSLNEPINSDDPDYVMQKIRNDNLKDSSVTIFLIGNFSAETLGEKEQYYIKKELQASLYHSLNHGRNGILGIVLPSMYSQIYKGQYTCSICGNIHNYICINDNTTIKEFSANYYIQKDHTSCAWFEDQRYCVLAKWNDFILDPNSFINAAWEKRNEDIVKRITVYPK</sequence>
<keyword evidence="3" id="KW-1185">Reference proteome</keyword>
<reference evidence="2 3" key="1">
    <citation type="journal article" date="2015" name="Genome Announc.">
        <title>Expanding the biotechnology potential of lactobacilli through comparative genomics of 213 strains and associated genera.</title>
        <authorList>
            <person name="Sun Z."/>
            <person name="Harris H.M."/>
            <person name="McCann A."/>
            <person name="Guo C."/>
            <person name="Argimon S."/>
            <person name="Zhang W."/>
            <person name="Yang X."/>
            <person name="Jeffery I.B."/>
            <person name="Cooney J.C."/>
            <person name="Kagawa T.F."/>
            <person name="Liu W."/>
            <person name="Song Y."/>
            <person name="Salvetti E."/>
            <person name="Wrobel A."/>
            <person name="Rasinkangas P."/>
            <person name="Parkhill J."/>
            <person name="Rea M.C."/>
            <person name="O'Sullivan O."/>
            <person name="Ritari J."/>
            <person name="Douillard F.P."/>
            <person name="Paul Ross R."/>
            <person name="Yang R."/>
            <person name="Briner A.E."/>
            <person name="Felis G.E."/>
            <person name="de Vos W.M."/>
            <person name="Barrangou R."/>
            <person name="Klaenhammer T.R."/>
            <person name="Caufield P.W."/>
            <person name="Cui Y."/>
            <person name="Zhang H."/>
            <person name="O'Toole P.W."/>
        </authorList>
    </citation>
    <scope>NUCLEOTIDE SEQUENCE [LARGE SCALE GENOMIC DNA]</scope>
    <source>
        <strain evidence="2 3">DSM 19904</strain>
    </source>
</reference>
<dbReference type="AlphaFoldDB" id="A0A0R1KU90"/>
<evidence type="ECO:0000313" key="2">
    <source>
        <dbReference type="EMBL" id="KRK87119.1"/>
    </source>
</evidence>